<accession>A0A127QHB2</accession>
<dbReference type="CDD" id="cd17321">
    <property type="entry name" value="MFS_MMR_MDR_like"/>
    <property type="match status" value="1"/>
</dbReference>
<dbReference type="InterPro" id="IPR036259">
    <property type="entry name" value="MFS_trans_sf"/>
</dbReference>
<keyword evidence="2" id="KW-0813">Transport</keyword>
<feature type="transmembrane region" description="Helical" evidence="7">
    <location>
        <begin position="110"/>
        <end position="128"/>
    </location>
</feature>
<evidence type="ECO:0000259" key="8">
    <source>
        <dbReference type="PROSITE" id="PS50850"/>
    </source>
</evidence>
<evidence type="ECO:0000313" key="10">
    <source>
        <dbReference type="Proteomes" id="UP000071778"/>
    </source>
</evidence>
<reference evidence="9 10" key="1">
    <citation type="submission" date="2015-11" db="EMBL/GenBank/DDBJ databases">
        <title>Exploring the genomic traits of fungus-feeding bacterial genus Collimonas.</title>
        <authorList>
            <person name="Song C."/>
            <person name="Schmidt R."/>
            <person name="de Jager V."/>
            <person name="Krzyzanowska D."/>
            <person name="Jongedijk E."/>
            <person name="Cankar K."/>
            <person name="Beekwilder J."/>
            <person name="van Veen A."/>
            <person name="de Boer W."/>
            <person name="van Veen J.A."/>
            <person name="Garbeva P."/>
        </authorList>
    </citation>
    <scope>NUCLEOTIDE SEQUENCE [LARGE SCALE GENOMIC DNA]</scope>
    <source>
        <strain evidence="9 10">Ter282</strain>
    </source>
</reference>
<dbReference type="PATRIC" id="fig|279058.17.peg.1722"/>
<feature type="transmembrane region" description="Helical" evidence="7">
    <location>
        <begin position="81"/>
        <end position="104"/>
    </location>
</feature>
<dbReference type="EMBL" id="CP013235">
    <property type="protein sequence ID" value="AMP09394.1"/>
    <property type="molecule type" value="Genomic_DNA"/>
</dbReference>
<keyword evidence="4 7" id="KW-1133">Transmembrane helix</keyword>
<evidence type="ECO:0000256" key="1">
    <source>
        <dbReference type="ARBA" id="ARBA00004141"/>
    </source>
</evidence>
<keyword evidence="10" id="KW-1185">Reference proteome</keyword>
<dbReference type="RefSeq" id="WP_061532945.1">
    <property type="nucleotide sequence ID" value="NZ_CP013233.1"/>
</dbReference>
<feature type="transmembrane region" description="Helical" evidence="7">
    <location>
        <begin position="306"/>
        <end position="326"/>
    </location>
</feature>
<evidence type="ECO:0000256" key="7">
    <source>
        <dbReference type="SAM" id="Phobius"/>
    </source>
</evidence>
<evidence type="ECO:0000256" key="4">
    <source>
        <dbReference type="ARBA" id="ARBA00022989"/>
    </source>
</evidence>
<dbReference type="PANTHER" id="PTHR42718:SF9">
    <property type="entry name" value="MAJOR FACILITATOR SUPERFAMILY MULTIDRUG TRANSPORTER MFSC"/>
    <property type="match status" value="1"/>
</dbReference>
<feature type="transmembrane region" description="Helical" evidence="7">
    <location>
        <begin position="269"/>
        <end position="294"/>
    </location>
</feature>
<dbReference type="OrthoDB" id="9807274at2"/>
<feature type="transmembrane region" description="Helical" evidence="7">
    <location>
        <begin position="333"/>
        <end position="350"/>
    </location>
</feature>
<feature type="transmembrane region" description="Helical" evidence="7">
    <location>
        <begin position="478"/>
        <end position="498"/>
    </location>
</feature>
<dbReference type="Pfam" id="PF07690">
    <property type="entry name" value="MFS_1"/>
    <property type="match status" value="1"/>
</dbReference>
<gene>
    <name evidence="9" type="ORF">CAter282_1612</name>
</gene>
<dbReference type="AlphaFoldDB" id="A0A127QHB2"/>
<evidence type="ECO:0000256" key="3">
    <source>
        <dbReference type="ARBA" id="ARBA00022692"/>
    </source>
</evidence>
<feature type="region of interest" description="Disordered" evidence="6">
    <location>
        <begin position="504"/>
        <end position="526"/>
    </location>
</feature>
<dbReference type="Gene3D" id="1.20.1250.20">
    <property type="entry name" value="MFS general substrate transporter like domains"/>
    <property type="match status" value="2"/>
</dbReference>
<name>A0A127QHB2_9BURK</name>
<dbReference type="InterPro" id="IPR011701">
    <property type="entry name" value="MFS"/>
</dbReference>
<keyword evidence="3 7" id="KW-0812">Transmembrane</keyword>
<organism evidence="9 10">
    <name type="scientific">Collimonas arenae</name>
    <dbReference type="NCBI Taxonomy" id="279058"/>
    <lineage>
        <taxon>Bacteria</taxon>
        <taxon>Pseudomonadati</taxon>
        <taxon>Pseudomonadota</taxon>
        <taxon>Betaproteobacteria</taxon>
        <taxon>Burkholderiales</taxon>
        <taxon>Oxalobacteraceae</taxon>
        <taxon>Collimonas</taxon>
    </lineage>
</organism>
<evidence type="ECO:0000256" key="2">
    <source>
        <dbReference type="ARBA" id="ARBA00022448"/>
    </source>
</evidence>
<evidence type="ECO:0000256" key="5">
    <source>
        <dbReference type="ARBA" id="ARBA00023136"/>
    </source>
</evidence>
<feature type="domain" description="Major facilitator superfamily (MFS) profile" evidence="8">
    <location>
        <begin position="15"/>
        <end position="502"/>
    </location>
</feature>
<dbReference type="PANTHER" id="PTHR42718">
    <property type="entry name" value="MAJOR FACILITATOR SUPERFAMILY MULTIDRUG TRANSPORTER MFSC"/>
    <property type="match status" value="1"/>
</dbReference>
<dbReference type="GO" id="GO:0022857">
    <property type="term" value="F:transmembrane transporter activity"/>
    <property type="evidence" value="ECO:0007669"/>
    <property type="project" value="InterPro"/>
</dbReference>
<keyword evidence="5 7" id="KW-0472">Membrane</keyword>
<dbReference type="SUPFAM" id="SSF103473">
    <property type="entry name" value="MFS general substrate transporter"/>
    <property type="match status" value="1"/>
</dbReference>
<feature type="transmembrane region" description="Helical" evidence="7">
    <location>
        <begin position="227"/>
        <end position="249"/>
    </location>
</feature>
<comment type="subcellular location">
    <subcellularLocation>
        <location evidence="1">Membrane</location>
        <topology evidence="1">Multi-pass membrane protein</topology>
    </subcellularLocation>
</comment>
<feature type="transmembrane region" description="Helical" evidence="7">
    <location>
        <begin position="408"/>
        <end position="426"/>
    </location>
</feature>
<feature type="transmembrane region" description="Helical" evidence="7">
    <location>
        <begin position="362"/>
        <end position="387"/>
    </location>
</feature>
<evidence type="ECO:0000313" key="9">
    <source>
        <dbReference type="EMBL" id="AMP09394.1"/>
    </source>
</evidence>
<dbReference type="PROSITE" id="PS50850">
    <property type="entry name" value="MFS"/>
    <property type="match status" value="1"/>
</dbReference>
<proteinExistence type="predicted"/>
<dbReference type="Proteomes" id="UP000071778">
    <property type="component" value="Chromosome"/>
</dbReference>
<feature type="transmembrane region" description="Helical" evidence="7">
    <location>
        <begin position="140"/>
        <end position="162"/>
    </location>
</feature>
<dbReference type="InterPro" id="IPR005829">
    <property type="entry name" value="Sugar_transporter_CS"/>
</dbReference>
<feature type="transmembrane region" description="Helical" evidence="7">
    <location>
        <begin position="168"/>
        <end position="187"/>
    </location>
</feature>
<dbReference type="GO" id="GO:0016020">
    <property type="term" value="C:membrane"/>
    <property type="evidence" value="ECO:0007669"/>
    <property type="project" value="UniProtKB-SubCell"/>
</dbReference>
<feature type="transmembrane region" description="Helical" evidence="7">
    <location>
        <begin position="199"/>
        <end position="221"/>
    </location>
</feature>
<feature type="transmembrane region" description="Helical" evidence="7">
    <location>
        <begin position="46"/>
        <end position="69"/>
    </location>
</feature>
<sequence length="526" mass="54494">MTNSTSETDRSRLLILASVCLAAVVLPLSFSGGAVATPAIGRDLGGSPAALTWITNAFMLSFGSLLMAAGALADEFGRKRLFILGMALFIVVSLALSFAPTVAWLDVLRAIQGVAAAASLSSGSAALAQEFEGHARTRAFSLLGTSFGVGLAFGPLLAGALIDVFGWRSIFMTTAGIAALALVFGAPRMRETRNPNAAGLDWPGTLTFTGTLALFTFGVIQAPESGWTSPFVVALLAASLIFLAAFIWVETRVARPMLDLSLFRYPRFVGVQMLPIGTCYCYIVLVVLLPLRFIGMGGLSEIDAGWLMLALSAPMLVIPLAVATLVRWISAGVLSGIGFLIAAIGLYWLSNIGVGEPGHAVVIPMFLIGVGAGMPWGLMDGLSVSVVPKERAGMATGIFNTTRVAGEGIALAIAVAMLSAFAQSGLQSALSKNGPIAVARINEAAQRVAAGDLLHASASLPEVSPDILIASYAGAFQSLLHTLIAITVLSAIAAFLFLSRTPLTGSDSEDSPSVVDATVTPEYAET</sequence>
<dbReference type="PRINTS" id="PR01036">
    <property type="entry name" value="TCRTETB"/>
</dbReference>
<evidence type="ECO:0000256" key="6">
    <source>
        <dbReference type="SAM" id="MobiDB-lite"/>
    </source>
</evidence>
<dbReference type="InterPro" id="IPR020846">
    <property type="entry name" value="MFS_dom"/>
</dbReference>
<protein>
    <submittedName>
        <fullName evidence="9">Major Facilitator Superfamily protein</fullName>
    </submittedName>
</protein>
<dbReference type="PROSITE" id="PS00216">
    <property type="entry name" value="SUGAR_TRANSPORT_1"/>
    <property type="match status" value="1"/>
</dbReference>